<sequence length="390" mass="43148">MARTKNTAKKCTSGSAPRVLLQISRVRLSGGDRQKMKALSTTRGALPVGGGDLEKRNSQHEALTATRAATSEDLEMRSAHNEGFYKSNGLPFLDKFLSVTGALEVSAHAEISAAPVIFIHLILVDFGVAGSPFEFAHSFLKPYYSGDGIKYIEVYYDIGTDVKLAPYRTHICQIIKGLKNSFTWERVVIGLSTHTDEDFGDPFAGYGDDSKGYVSTPVNDFLDIILQPWQSIIDHAQESYLWMLCCGSLVNNLDSFHGLQEAVVRHKLTGTIAFNAPRFQPSFASHLFISFTERVLIEQCPLQLAFKDMLSQSWDLGSHSDIFLLTTVKEGGVENHASHGVIWQFPLREYTAPTRSTTLCTVHSNSYMRCSFPVLAPAIQMHPSTVHQAP</sequence>
<gene>
    <name evidence="1" type="ORF">F5891DRAFT_1196676</name>
</gene>
<proteinExistence type="predicted"/>
<comment type="caution">
    <text evidence="1">The sequence shown here is derived from an EMBL/GenBank/DDBJ whole genome shotgun (WGS) entry which is preliminary data.</text>
</comment>
<accession>A0AAD4DU72</accession>
<name>A0AAD4DU72_9AGAM</name>
<dbReference type="GeneID" id="64662634"/>
<dbReference type="AlphaFoldDB" id="A0AAD4DU72"/>
<dbReference type="Proteomes" id="UP001195769">
    <property type="component" value="Unassembled WGS sequence"/>
</dbReference>
<organism evidence="1 2">
    <name type="scientific">Suillus fuscotomentosus</name>
    <dbReference type="NCBI Taxonomy" id="1912939"/>
    <lineage>
        <taxon>Eukaryota</taxon>
        <taxon>Fungi</taxon>
        <taxon>Dikarya</taxon>
        <taxon>Basidiomycota</taxon>
        <taxon>Agaricomycotina</taxon>
        <taxon>Agaricomycetes</taxon>
        <taxon>Agaricomycetidae</taxon>
        <taxon>Boletales</taxon>
        <taxon>Suillineae</taxon>
        <taxon>Suillaceae</taxon>
        <taxon>Suillus</taxon>
    </lineage>
</organism>
<keyword evidence="2" id="KW-1185">Reference proteome</keyword>
<dbReference type="EMBL" id="JABBWK010000105">
    <property type="protein sequence ID" value="KAG1893224.1"/>
    <property type="molecule type" value="Genomic_DNA"/>
</dbReference>
<reference evidence="1" key="1">
    <citation type="journal article" date="2020" name="New Phytol.">
        <title>Comparative genomics reveals dynamic genome evolution in host specialist ectomycorrhizal fungi.</title>
        <authorList>
            <person name="Lofgren L.A."/>
            <person name="Nguyen N.H."/>
            <person name="Vilgalys R."/>
            <person name="Ruytinx J."/>
            <person name="Liao H.L."/>
            <person name="Branco S."/>
            <person name="Kuo A."/>
            <person name="LaButti K."/>
            <person name="Lipzen A."/>
            <person name="Andreopoulos W."/>
            <person name="Pangilinan J."/>
            <person name="Riley R."/>
            <person name="Hundley H."/>
            <person name="Na H."/>
            <person name="Barry K."/>
            <person name="Grigoriev I.V."/>
            <person name="Stajich J.E."/>
            <person name="Kennedy P.G."/>
        </authorList>
    </citation>
    <scope>NUCLEOTIDE SEQUENCE</scope>
    <source>
        <strain evidence="1">FC203</strain>
    </source>
</reference>
<protein>
    <submittedName>
        <fullName evidence="1">Uncharacterized protein</fullName>
    </submittedName>
</protein>
<evidence type="ECO:0000313" key="2">
    <source>
        <dbReference type="Proteomes" id="UP001195769"/>
    </source>
</evidence>
<dbReference type="RefSeq" id="XP_041218800.1">
    <property type="nucleotide sequence ID" value="XM_041368336.1"/>
</dbReference>
<evidence type="ECO:0000313" key="1">
    <source>
        <dbReference type="EMBL" id="KAG1893224.1"/>
    </source>
</evidence>